<organism evidence="1 2">
    <name type="scientific">Rhipicephalus microplus</name>
    <name type="common">Cattle tick</name>
    <name type="synonym">Boophilus microplus</name>
    <dbReference type="NCBI Taxonomy" id="6941"/>
    <lineage>
        <taxon>Eukaryota</taxon>
        <taxon>Metazoa</taxon>
        <taxon>Ecdysozoa</taxon>
        <taxon>Arthropoda</taxon>
        <taxon>Chelicerata</taxon>
        <taxon>Arachnida</taxon>
        <taxon>Acari</taxon>
        <taxon>Parasitiformes</taxon>
        <taxon>Ixodida</taxon>
        <taxon>Ixodoidea</taxon>
        <taxon>Ixodidae</taxon>
        <taxon>Rhipicephalinae</taxon>
        <taxon>Rhipicephalus</taxon>
        <taxon>Boophilus</taxon>
    </lineage>
</organism>
<dbReference type="EMBL" id="JABSTU010000008">
    <property type="protein sequence ID" value="KAH8023988.1"/>
    <property type="molecule type" value="Genomic_DNA"/>
</dbReference>
<gene>
    <name evidence="1" type="ORF">HPB51_020721</name>
</gene>
<accession>A0A9J6DPP2</accession>
<reference evidence="1" key="1">
    <citation type="journal article" date="2020" name="Cell">
        <title>Large-Scale Comparative Analyses of Tick Genomes Elucidate Their Genetic Diversity and Vector Capacities.</title>
        <authorList>
            <consortium name="Tick Genome and Microbiome Consortium (TIGMIC)"/>
            <person name="Jia N."/>
            <person name="Wang J."/>
            <person name="Shi W."/>
            <person name="Du L."/>
            <person name="Sun Y."/>
            <person name="Zhan W."/>
            <person name="Jiang J.F."/>
            <person name="Wang Q."/>
            <person name="Zhang B."/>
            <person name="Ji P."/>
            <person name="Bell-Sakyi L."/>
            <person name="Cui X.M."/>
            <person name="Yuan T.T."/>
            <person name="Jiang B.G."/>
            <person name="Yang W.F."/>
            <person name="Lam T.T."/>
            <person name="Chang Q.C."/>
            <person name="Ding S.J."/>
            <person name="Wang X.J."/>
            <person name="Zhu J.G."/>
            <person name="Ruan X.D."/>
            <person name="Zhao L."/>
            <person name="Wei J.T."/>
            <person name="Ye R.Z."/>
            <person name="Que T.C."/>
            <person name="Du C.H."/>
            <person name="Zhou Y.H."/>
            <person name="Cheng J.X."/>
            <person name="Dai P.F."/>
            <person name="Guo W.B."/>
            <person name="Han X.H."/>
            <person name="Huang E.J."/>
            <person name="Li L.F."/>
            <person name="Wei W."/>
            <person name="Gao Y.C."/>
            <person name="Liu J.Z."/>
            <person name="Shao H.Z."/>
            <person name="Wang X."/>
            <person name="Wang C.C."/>
            <person name="Yang T.C."/>
            <person name="Huo Q.B."/>
            <person name="Li W."/>
            <person name="Chen H.Y."/>
            <person name="Chen S.E."/>
            <person name="Zhou L.G."/>
            <person name="Ni X.B."/>
            <person name="Tian J.H."/>
            <person name="Sheng Y."/>
            <person name="Liu T."/>
            <person name="Pan Y.S."/>
            <person name="Xia L.Y."/>
            <person name="Li J."/>
            <person name="Zhao F."/>
            <person name="Cao W.C."/>
        </authorList>
    </citation>
    <scope>NUCLEOTIDE SEQUENCE</scope>
    <source>
        <strain evidence="1">Rmic-2018</strain>
    </source>
</reference>
<name>A0A9J6DPP2_RHIMP</name>
<evidence type="ECO:0000313" key="1">
    <source>
        <dbReference type="EMBL" id="KAH8023988.1"/>
    </source>
</evidence>
<keyword evidence="2" id="KW-1185">Reference proteome</keyword>
<proteinExistence type="predicted"/>
<evidence type="ECO:0000313" key="2">
    <source>
        <dbReference type="Proteomes" id="UP000821866"/>
    </source>
</evidence>
<comment type="caution">
    <text evidence="1">The sequence shown here is derived from an EMBL/GenBank/DDBJ whole genome shotgun (WGS) entry which is preliminary data.</text>
</comment>
<dbReference type="AlphaFoldDB" id="A0A9J6DPP2"/>
<sequence>MSHVWFSNMKTEQAKTTLTDAGVPKVKDRECLVINPTRQEVKIKLQWLAFDVTKDAIRRAFYENGNVKEVTDDRWRVEDFEGVESTTCVIRMQLRAGVSVDQLTHQVRIGSSTALVVVPGRPPLCLRCRSKVHM</sequence>
<reference evidence="1" key="2">
    <citation type="submission" date="2021-09" db="EMBL/GenBank/DDBJ databases">
        <authorList>
            <person name="Jia N."/>
            <person name="Wang J."/>
            <person name="Shi W."/>
            <person name="Du L."/>
            <person name="Sun Y."/>
            <person name="Zhan W."/>
            <person name="Jiang J."/>
            <person name="Wang Q."/>
            <person name="Zhang B."/>
            <person name="Ji P."/>
            <person name="Sakyi L.B."/>
            <person name="Cui X."/>
            <person name="Yuan T."/>
            <person name="Jiang B."/>
            <person name="Yang W."/>
            <person name="Lam T.T.-Y."/>
            <person name="Chang Q."/>
            <person name="Ding S."/>
            <person name="Wang X."/>
            <person name="Zhu J."/>
            <person name="Ruan X."/>
            <person name="Zhao L."/>
            <person name="Wei J."/>
            <person name="Que T."/>
            <person name="Du C."/>
            <person name="Cheng J."/>
            <person name="Dai P."/>
            <person name="Han X."/>
            <person name="Huang E."/>
            <person name="Gao Y."/>
            <person name="Liu J."/>
            <person name="Shao H."/>
            <person name="Ye R."/>
            <person name="Li L."/>
            <person name="Wei W."/>
            <person name="Wang X."/>
            <person name="Wang C."/>
            <person name="Huo Q."/>
            <person name="Li W."/>
            <person name="Guo W."/>
            <person name="Chen H."/>
            <person name="Chen S."/>
            <person name="Zhou L."/>
            <person name="Zhou L."/>
            <person name="Ni X."/>
            <person name="Tian J."/>
            <person name="Zhou Y."/>
            <person name="Sheng Y."/>
            <person name="Liu T."/>
            <person name="Pan Y."/>
            <person name="Xia L."/>
            <person name="Li J."/>
            <person name="Zhao F."/>
            <person name="Cao W."/>
        </authorList>
    </citation>
    <scope>NUCLEOTIDE SEQUENCE</scope>
    <source>
        <strain evidence="1">Rmic-2018</strain>
        <tissue evidence="1">Larvae</tissue>
    </source>
</reference>
<protein>
    <submittedName>
        <fullName evidence="1">Uncharacterized protein</fullName>
    </submittedName>
</protein>
<dbReference type="Proteomes" id="UP000821866">
    <property type="component" value="Chromosome 6"/>
</dbReference>